<reference evidence="3" key="1">
    <citation type="submission" date="2017-02" db="UniProtKB">
        <authorList>
            <consortium name="WormBaseParasite"/>
        </authorList>
    </citation>
    <scope>IDENTIFICATION</scope>
</reference>
<accession>A0A0N5AAI9</accession>
<evidence type="ECO:0000313" key="2">
    <source>
        <dbReference type="Proteomes" id="UP000046393"/>
    </source>
</evidence>
<dbReference type="AlphaFoldDB" id="A0A0N5AAI9"/>
<protein>
    <submittedName>
        <fullName evidence="3">Resistance to inhibitors of cholinesterase protein 3 N-terminal domain-containing protein</fullName>
    </submittedName>
</protein>
<keyword evidence="2" id="KW-1185">Reference proteome</keyword>
<dbReference type="Proteomes" id="UP000046393">
    <property type="component" value="Unplaced"/>
</dbReference>
<feature type="transmembrane region" description="Helical" evidence="1">
    <location>
        <begin position="53"/>
        <end position="74"/>
    </location>
</feature>
<evidence type="ECO:0000256" key="1">
    <source>
        <dbReference type="SAM" id="Phobius"/>
    </source>
</evidence>
<keyword evidence="1" id="KW-1133">Transmembrane helix</keyword>
<keyword evidence="1" id="KW-0812">Transmembrane</keyword>
<sequence>MGGGSSSPLHPRHMLEVQQYPDMNAVFSQLPKMMQVADDMHRMTEYMMDLRNMTFALVCSSLILGVLYLITKIIHYRRKNSYRKHALERRLEQAMSERAFPRHLHYSGYQGFCEPWPEPRPKTATSIDMDKIQLSGCAQNDNPDRMSESSPHVTEARNLANGLTNKV</sequence>
<organism evidence="2 3">
    <name type="scientific">Syphacia muris</name>
    <dbReference type="NCBI Taxonomy" id="451379"/>
    <lineage>
        <taxon>Eukaryota</taxon>
        <taxon>Metazoa</taxon>
        <taxon>Ecdysozoa</taxon>
        <taxon>Nematoda</taxon>
        <taxon>Chromadorea</taxon>
        <taxon>Rhabditida</taxon>
        <taxon>Spirurina</taxon>
        <taxon>Oxyuridomorpha</taxon>
        <taxon>Oxyuroidea</taxon>
        <taxon>Oxyuridae</taxon>
        <taxon>Syphacia</taxon>
    </lineage>
</organism>
<name>A0A0N5AAI9_9BILA</name>
<evidence type="ECO:0000313" key="3">
    <source>
        <dbReference type="WBParaSite" id="SMUV_0000116501-mRNA-1"/>
    </source>
</evidence>
<keyword evidence="1" id="KW-0472">Membrane</keyword>
<dbReference type="WBParaSite" id="SMUV_0000116501-mRNA-1">
    <property type="protein sequence ID" value="SMUV_0000116501-mRNA-1"/>
    <property type="gene ID" value="SMUV_0000116501"/>
</dbReference>
<proteinExistence type="predicted"/>